<evidence type="ECO:0000256" key="1">
    <source>
        <dbReference type="SAM" id="MobiDB-lite"/>
    </source>
</evidence>
<dbReference type="CDD" id="cd09731">
    <property type="entry name" value="Cse2_I-E"/>
    <property type="match status" value="1"/>
</dbReference>
<feature type="compositionally biased region" description="Polar residues" evidence="1">
    <location>
        <begin position="243"/>
        <end position="263"/>
    </location>
</feature>
<dbReference type="EMBL" id="VENP01000050">
    <property type="protein sequence ID" value="TNU73350.1"/>
    <property type="molecule type" value="Genomic_DNA"/>
</dbReference>
<accession>A0A5C5B928</accession>
<name>A0A5C5B928_9MICO</name>
<feature type="compositionally biased region" description="Basic and acidic residues" evidence="1">
    <location>
        <begin position="1"/>
        <end position="10"/>
    </location>
</feature>
<protein>
    <submittedName>
        <fullName evidence="2">Type I-E CRISPR-associated protein Cse2/CasB</fullName>
    </submittedName>
</protein>
<reference evidence="2 3" key="1">
    <citation type="submission" date="2019-06" db="EMBL/GenBank/DDBJ databases">
        <title>Draft genome sequence of Miniimonas arenae KCTC 19750T isolated from sea sand.</title>
        <authorList>
            <person name="Park S.-J."/>
        </authorList>
    </citation>
    <scope>NUCLEOTIDE SEQUENCE [LARGE SCALE GENOMIC DNA]</scope>
    <source>
        <strain evidence="2 3">KCTC 19750</strain>
    </source>
</reference>
<dbReference type="OrthoDB" id="4808431at2"/>
<sequence>MAGAWRDLRTRRLSARPTTHRGGVVTERTPDGVTQSPKGARPPQPTPRRTALGHAVADRTRLLQRLSNENVPSAVATLAVLRRAVGAEPGADPQVWSDTLGLVPDSAFDPRSDEPSAAELAAHHAMTLFALHRQGRVEGAHVDGTAPGIAFARAAWARRGPDGESEGVRRRFDAMVTAPTSAESAGHLRGLVQLLRAEDIGLDYGLLAEDLADLWSVHGQNRTRLRWARQYRAAAGFGEITLPGSTATGEDTPTALSTTATKE</sequence>
<dbReference type="NCBIfam" id="TIGR02548">
    <property type="entry name" value="casB_cse2"/>
    <property type="match status" value="1"/>
</dbReference>
<feature type="region of interest" description="Disordered" evidence="1">
    <location>
        <begin position="1"/>
        <end position="52"/>
    </location>
</feature>
<keyword evidence="3" id="KW-1185">Reference proteome</keyword>
<dbReference type="Gene3D" id="1.10.520.40">
    <property type="entry name" value="CRISPR-associated protein Cse2"/>
    <property type="match status" value="1"/>
</dbReference>
<dbReference type="Pfam" id="PF09485">
    <property type="entry name" value="CRISPR_Cse2"/>
    <property type="match status" value="1"/>
</dbReference>
<comment type="caution">
    <text evidence="2">The sequence shown here is derived from an EMBL/GenBank/DDBJ whole genome shotgun (WGS) entry which is preliminary data.</text>
</comment>
<organism evidence="2 3">
    <name type="scientific">Miniimonas arenae</name>
    <dbReference type="NCBI Taxonomy" id="676201"/>
    <lineage>
        <taxon>Bacteria</taxon>
        <taxon>Bacillati</taxon>
        <taxon>Actinomycetota</taxon>
        <taxon>Actinomycetes</taxon>
        <taxon>Micrococcales</taxon>
        <taxon>Beutenbergiaceae</taxon>
        <taxon>Miniimonas</taxon>
    </lineage>
</organism>
<proteinExistence type="predicted"/>
<feature type="region of interest" description="Disordered" evidence="1">
    <location>
        <begin position="242"/>
        <end position="263"/>
    </location>
</feature>
<gene>
    <name evidence="2" type="primary">casB</name>
    <name evidence="2" type="ORF">FH969_11790</name>
</gene>
<dbReference type="InterPro" id="IPR013382">
    <property type="entry name" value="CRISPR-assoc_prot_Cse2"/>
</dbReference>
<evidence type="ECO:0000313" key="3">
    <source>
        <dbReference type="Proteomes" id="UP000313849"/>
    </source>
</evidence>
<dbReference type="AlphaFoldDB" id="A0A5C5B928"/>
<dbReference type="Proteomes" id="UP000313849">
    <property type="component" value="Unassembled WGS sequence"/>
</dbReference>
<dbReference type="InterPro" id="IPR038287">
    <property type="entry name" value="Cse2_sf"/>
</dbReference>
<evidence type="ECO:0000313" key="2">
    <source>
        <dbReference type="EMBL" id="TNU73350.1"/>
    </source>
</evidence>